<keyword evidence="3" id="KW-1185">Reference proteome</keyword>
<keyword evidence="1" id="KW-0472">Membrane</keyword>
<evidence type="ECO:0000313" key="3">
    <source>
        <dbReference type="Proteomes" id="UP000184278"/>
    </source>
</evidence>
<evidence type="ECO:0000313" key="2">
    <source>
        <dbReference type="EMBL" id="SHH43448.1"/>
    </source>
</evidence>
<dbReference type="EMBL" id="FQXK01000004">
    <property type="protein sequence ID" value="SHH43448.1"/>
    <property type="molecule type" value="Genomic_DNA"/>
</dbReference>
<sequence>MNLNDMTNGELFFYGGIALMAAAVIALVIGIVVFSIRRRIIKKQLMKKYDFSK</sequence>
<evidence type="ECO:0000256" key="1">
    <source>
        <dbReference type="SAM" id="Phobius"/>
    </source>
</evidence>
<dbReference type="RefSeq" id="WP_167562647.1">
    <property type="nucleotide sequence ID" value="NZ_FQXK01000004.1"/>
</dbReference>
<proteinExistence type="predicted"/>
<accession>A0A1M5SYN0</accession>
<reference evidence="3" key="1">
    <citation type="submission" date="2016-11" db="EMBL/GenBank/DDBJ databases">
        <authorList>
            <person name="Varghese N."/>
            <person name="Submissions S."/>
        </authorList>
    </citation>
    <scope>NUCLEOTIDE SEQUENCE [LARGE SCALE GENOMIC DNA]</scope>
    <source>
        <strain evidence="3">DSM 3071</strain>
    </source>
</reference>
<protein>
    <submittedName>
        <fullName evidence="2">Uncharacterized protein</fullName>
    </submittedName>
</protein>
<feature type="transmembrane region" description="Helical" evidence="1">
    <location>
        <begin position="12"/>
        <end position="36"/>
    </location>
</feature>
<name>A0A1M5SYN0_BUTFI</name>
<dbReference type="STRING" id="1121131.SAMN02745229_00437"/>
<dbReference type="GeneID" id="89509340"/>
<organism evidence="2 3">
    <name type="scientific">Butyrivibrio fibrisolvens DSM 3071</name>
    <dbReference type="NCBI Taxonomy" id="1121131"/>
    <lineage>
        <taxon>Bacteria</taxon>
        <taxon>Bacillati</taxon>
        <taxon>Bacillota</taxon>
        <taxon>Clostridia</taxon>
        <taxon>Lachnospirales</taxon>
        <taxon>Lachnospiraceae</taxon>
        <taxon>Butyrivibrio</taxon>
    </lineage>
</organism>
<dbReference type="Proteomes" id="UP000184278">
    <property type="component" value="Unassembled WGS sequence"/>
</dbReference>
<keyword evidence="1" id="KW-0812">Transmembrane</keyword>
<gene>
    <name evidence="2" type="ORF">SAMN02745229_00437</name>
</gene>
<dbReference type="AlphaFoldDB" id="A0A1M5SYN0"/>
<keyword evidence="1" id="KW-1133">Transmembrane helix</keyword>